<protein>
    <submittedName>
        <fullName evidence="2">Uncharacterized protein</fullName>
    </submittedName>
</protein>
<evidence type="ECO:0000256" key="1">
    <source>
        <dbReference type="SAM" id="MobiDB-lite"/>
    </source>
</evidence>
<dbReference type="AlphaFoldDB" id="A0A1B1A9H5"/>
<evidence type="ECO:0000313" key="3">
    <source>
        <dbReference type="Proteomes" id="UP000013243"/>
    </source>
</evidence>
<reference evidence="2 3" key="1">
    <citation type="journal article" date="2016" name="ISME J.">
        <title>Global occurrence and heterogeneity of the Roseobacter-clade species Ruegeria mobilis.</title>
        <authorList>
            <person name="Sonnenschein E."/>
            <person name="Gram L."/>
        </authorList>
    </citation>
    <scope>NUCLEOTIDE SEQUENCE [LARGE SCALE GENOMIC DNA]</scope>
    <source>
        <strain evidence="2 3">F1926</strain>
        <plasmid evidence="2 3">unnamed1</plasmid>
    </source>
</reference>
<dbReference type="KEGG" id="rmb:K529_020805"/>
<feature type="region of interest" description="Disordered" evidence="1">
    <location>
        <begin position="1"/>
        <end position="31"/>
    </location>
</feature>
<gene>
    <name evidence="2" type="ORF">K529_020805</name>
</gene>
<dbReference type="EMBL" id="CP015231">
    <property type="protein sequence ID" value="ANP43200.1"/>
    <property type="molecule type" value="Genomic_DNA"/>
</dbReference>
<name>A0A1B1A9H5_9RHOB</name>
<accession>A0A1B1A9H5</accession>
<evidence type="ECO:0000313" key="2">
    <source>
        <dbReference type="EMBL" id="ANP43200.1"/>
    </source>
</evidence>
<geneLocation type="plasmid" evidence="2 3">
    <name>unnamed1</name>
</geneLocation>
<dbReference type="Proteomes" id="UP000013243">
    <property type="component" value="Plasmid unnamed1"/>
</dbReference>
<sequence length="87" mass="9036">MREGGSRPFDPASQMPGKALGPAPPLTGRRGACGNVSAGRGGCSGAVAVHRHQRHHKKRSASPARYVRAASDNRVSASWCDGANKDS</sequence>
<keyword evidence="2" id="KW-0614">Plasmid</keyword>
<proteinExistence type="predicted"/>
<organism evidence="2 3">
    <name type="scientific">Tritonibacter mobilis F1926</name>
    <dbReference type="NCBI Taxonomy" id="1265309"/>
    <lineage>
        <taxon>Bacteria</taxon>
        <taxon>Pseudomonadati</taxon>
        <taxon>Pseudomonadota</taxon>
        <taxon>Alphaproteobacteria</taxon>
        <taxon>Rhodobacterales</taxon>
        <taxon>Paracoccaceae</taxon>
        <taxon>Tritonibacter</taxon>
    </lineage>
</organism>